<dbReference type="Gene3D" id="2.170.130.10">
    <property type="entry name" value="TonB-dependent receptor, plug domain"/>
    <property type="match status" value="1"/>
</dbReference>
<comment type="subcellular location">
    <subcellularLocation>
        <location evidence="1 10">Cell outer membrane</location>
        <topology evidence="1 10">Multi-pass membrane protein</topology>
    </subcellularLocation>
</comment>
<protein>
    <submittedName>
        <fullName evidence="15">SusC/RagA family TonB-linked outer membrane protein</fullName>
    </submittedName>
</protein>
<keyword evidence="2 10" id="KW-0813">Transport</keyword>
<dbReference type="Pfam" id="PF13715">
    <property type="entry name" value="CarbopepD_reg_2"/>
    <property type="match status" value="1"/>
</dbReference>
<dbReference type="InterPro" id="IPR023997">
    <property type="entry name" value="TonB-dep_OMP_SusC/RagA_CS"/>
</dbReference>
<reference evidence="15" key="1">
    <citation type="submission" date="2020-11" db="EMBL/GenBank/DDBJ databases">
        <title>Bacterial whole genome sequence for Panacibacter sp. DH6.</title>
        <authorList>
            <person name="Le V."/>
            <person name="Ko S."/>
            <person name="Ahn C.-Y."/>
            <person name="Oh H.-M."/>
        </authorList>
    </citation>
    <scope>NUCLEOTIDE SEQUENCE</scope>
    <source>
        <strain evidence="15">DH6</strain>
    </source>
</reference>
<evidence type="ECO:0000259" key="13">
    <source>
        <dbReference type="Pfam" id="PF00593"/>
    </source>
</evidence>
<accession>A0A931E2U5</accession>
<dbReference type="AlphaFoldDB" id="A0A931E2U5"/>
<keyword evidence="3 10" id="KW-1134">Transmembrane beta strand</keyword>
<dbReference type="Proteomes" id="UP000628448">
    <property type="component" value="Unassembled WGS sequence"/>
</dbReference>
<dbReference type="SUPFAM" id="SSF56935">
    <property type="entry name" value="Porins"/>
    <property type="match status" value="1"/>
</dbReference>
<gene>
    <name evidence="15" type="ORF">I5907_07395</name>
</gene>
<evidence type="ECO:0000256" key="11">
    <source>
        <dbReference type="RuleBase" id="RU003357"/>
    </source>
</evidence>
<dbReference type="PROSITE" id="PS52016">
    <property type="entry name" value="TONB_DEPENDENT_REC_3"/>
    <property type="match status" value="1"/>
</dbReference>
<keyword evidence="5 12" id="KW-0732">Signal</keyword>
<dbReference type="InterPro" id="IPR012910">
    <property type="entry name" value="Plug_dom"/>
</dbReference>
<evidence type="ECO:0000313" key="15">
    <source>
        <dbReference type="EMBL" id="MBG9376053.1"/>
    </source>
</evidence>
<name>A0A931E2U5_9BACT</name>
<evidence type="ECO:0000256" key="5">
    <source>
        <dbReference type="ARBA" id="ARBA00022729"/>
    </source>
</evidence>
<dbReference type="Pfam" id="PF07715">
    <property type="entry name" value="Plug"/>
    <property type="match status" value="1"/>
</dbReference>
<evidence type="ECO:0000256" key="7">
    <source>
        <dbReference type="ARBA" id="ARBA00023136"/>
    </source>
</evidence>
<organism evidence="15 16">
    <name type="scientific">Panacibacter microcysteis</name>
    <dbReference type="NCBI Taxonomy" id="2793269"/>
    <lineage>
        <taxon>Bacteria</taxon>
        <taxon>Pseudomonadati</taxon>
        <taxon>Bacteroidota</taxon>
        <taxon>Chitinophagia</taxon>
        <taxon>Chitinophagales</taxon>
        <taxon>Chitinophagaceae</taxon>
        <taxon>Panacibacter</taxon>
    </lineage>
</organism>
<dbReference type="InterPro" id="IPR008969">
    <property type="entry name" value="CarboxyPept-like_regulatory"/>
</dbReference>
<dbReference type="PANTHER" id="PTHR30069">
    <property type="entry name" value="TONB-DEPENDENT OUTER MEMBRANE RECEPTOR"/>
    <property type="match status" value="1"/>
</dbReference>
<dbReference type="RefSeq" id="WP_196990075.1">
    <property type="nucleotide sequence ID" value="NZ_JADWYR010000001.1"/>
</dbReference>
<comment type="caution">
    <text evidence="15">The sequence shown here is derived from an EMBL/GenBank/DDBJ whole genome shotgun (WGS) entry which is preliminary data.</text>
</comment>
<feature type="chain" id="PRO_5037864629" evidence="12">
    <location>
        <begin position="26"/>
        <end position="982"/>
    </location>
</feature>
<evidence type="ECO:0000256" key="3">
    <source>
        <dbReference type="ARBA" id="ARBA00022452"/>
    </source>
</evidence>
<dbReference type="InterPro" id="IPR023996">
    <property type="entry name" value="TonB-dep_OMP_SusC/RagA"/>
</dbReference>
<evidence type="ECO:0000256" key="9">
    <source>
        <dbReference type="ARBA" id="ARBA00023237"/>
    </source>
</evidence>
<dbReference type="Pfam" id="PF00593">
    <property type="entry name" value="TonB_dep_Rec_b-barrel"/>
    <property type="match status" value="1"/>
</dbReference>
<evidence type="ECO:0000256" key="12">
    <source>
        <dbReference type="SAM" id="SignalP"/>
    </source>
</evidence>
<dbReference type="InterPro" id="IPR036942">
    <property type="entry name" value="Beta-barrel_TonB_sf"/>
</dbReference>
<dbReference type="NCBIfam" id="TIGR04057">
    <property type="entry name" value="SusC_RagA_signa"/>
    <property type="match status" value="1"/>
</dbReference>
<feature type="domain" description="TonB-dependent receptor plug" evidence="14">
    <location>
        <begin position="118"/>
        <end position="225"/>
    </location>
</feature>
<evidence type="ECO:0000259" key="14">
    <source>
        <dbReference type="Pfam" id="PF07715"/>
    </source>
</evidence>
<dbReference type="PANTHER" id="PTHR30069:SF29">
    <property type="entry name" value="HEMOGLOBIN AND HEMOGLOBIN-HAPTOGLOBIN-BINDING PROTEIN 1-RELATED"/>
    <property type="match status" value="1"/>
</dbReference>
<evidence type="ECO:0000313" key="16">
    <source>
        <dbReference type="Proteomes" id="UP000628448"/>
    </source>
</evidence>
<keyword evidence="7 10" id="KW-0472">Membrane</keyword>
<dbReference type="GO" id="GO:0009279">
    <property type="term" value="C:cell outer membrane"/>
    <property type="evidence" value="ECO:0007669"/>
    <property type="project" value="UniProtKB-SubCell"/>
</dbReference>
<dbReference type="InterPro" id="IPR039426">
    <property type="entry name" value="TonB-dep_rcpt-like"/>
</dbReference>
<keyword evidence="8" id="KW-0675">Receptor</keyword>
<evidence type="ECO:0000256" key="8">
    <source>
        <dbReference type="ARBA" id="ARBA00023170"/>
    </source>
</evidence>
<keyword evidence="9 10" id="KW-0998">Cell outer membrane</keyword>
<feature type="domain" description="TonB-dependent receptor-like beta-barrel" evidence="13">
    <location>
        <begin position="366"/>
        <end position="936"/>
    </location>
</feature>
<dbReference type="Gene3D" id="2.60.40.1120">
    <property type="entry name" value="Carboxypeptidase-like, regulatory domain"/>
    <property type="match status" value="1"/>
</dbReference>
<keyword evidence="4 10" id="KW-0812">Transmembrane</keyword>
<sequence>MNVTKLLRLPVFTLVLSLIIGIAHAQSRTVTGKVVSATGTPLEAASVMIKGTSMGTTTNREGVFSINVPAANNTLVVSVIGYQQLEVDIANQTNIEIKLTESNDKLTDVVVVGYGTQKKKEITSAVTSVKAEQFNRGNVPNVSQLLQGKVAGLSIARPGGDPNAGFAIRLRGLSTLGANASPLVVVDGQIGIDINTVDPNDIQSIDVLKDAASAAIYGTRGSAGVIIITTKRGARGAASIAYNGTLSSETPAKFTDHMSADEYVAAGGSDLGSKTDWNKEITRTAISHTHNLSISGGNNGTSYTASVNYRNNQGVAITTGFSQFNVHFGLTQRALKDKLALTLDANNTKRNSDFGWSDAFKYATIFNPTAPVKSADPAYDLTGGGYFEQNFVDYSNPVAVLEQNTNKRVTKRNNINASATYEFIKGLKGSVRYAQENISYYNWAYLPKTSFYVRSFLGVSGFARNGYAWKRDDESFNQLYENTLSYDGKINNLSISAVGGYSYQDFLYNGFYVQAGNFLTDAVSEDFNSSLDFKNGLAYSDSYKNGSKLVAFFGRVNLNYNDIAFLSASLRREGSTQFGANNKWGMFPAVSVGLDVNKFLQVSAINNFKLRASYGVTGALPPRSYLSQLLYGPAGGSDRLFYANGVYSPSYAPTQNANEDLKWEKKAEFDVGADFAAFGNRLTGTVDYYNRNTSDLIFNVTVPVPPYPTSTQFRNIGTLKSSGVELMVAYDIIKNKDFTWNSSVNFSTYSVKLASLNKDLAGSFVGASNLGTPGQEQTQITRAVEGEKIGLLWGPVYKGIDKDGQYLFDDGTGKDTNSTFYKTIIGYGLPKFEFGVTNTFRYKNFDLNFFFRGSIGHDLINTFRAFYENATVVNSYNVVNTKYYNPDLKDAQEYSSLHVERASFVKLDNATIGYNFQMKKTGTVKGVRAFVTGQNLFVITDYTGVDPEVRYDDGGNILAPGIDRREIWVRTRTFSLGVNIQF</sequence>
<dbReference type="Gene3D" id="2.40.170.20">
    <property type="entry name" value="TonB-dependent receptor, beta-barrel domain"/>
    <property type="match status" value="1"/>
</dbReference>
<comment type="similarity">
    <text evidence="10 11">Belongs to the TonB-dependent receptor family.</text>
</comment>
<dbReference type="EMBL" id="JADWYR010000001">
    <property type="protein sequence ID" value="MBG9376053.1"/>
    <property type="molecule type" value="Genomic_DNA"/>
</dbReference>
<keyword evidence="6 11" id="KW-0798">TonB box</keyword>
<dbReference type="GO" id="GO:0015344">
    <property type="term" value="F:siderophore uptake transmembrane transporter activity"/>
    <property type="evidence" value="ECO:0007669"/>
    <property type="project" value="TreeGrafter"/>
</dbReference>
<evidence type="ECO:0000256" key="6">
    <source>
        <dbReference type="ARBA" id="ARBA00023077"/>
    </source>
</evidence>
<dbReference type="GO" id="GO:0044718">
    <property type="term" value="P:siderophore transmembrane transport"/>
    <property type="evidence" value="ECO:0007669"/>
    <property type="project" value="TreeGrafter"/>
</dbReference>
<evidence type="ECO:0000256" key="1">
    <source>
        <dbReference type="ARBA" id="ARBA00004571"/>
    </source>
</evidence>
<evidence type="ECO:0000256" key="10">
    <source>
        <dbReference type="PROSITE-ProRule" id="PRU01360"/>
    </source>
</evidence>
<evidence type="ECO:0000256" key="4">
    <source>
        <dbReference type="ARBA" id="ARBA00022692"/>
    </source>
</evidence>
<feature type="signal peptide" evidence="12">
    <location>
        <begin position="1"/>
        <end position="25"/>
    </location>
</feature>
<dbReference type="InterPro" id="IPR037066">
    <property type="entry name" value="Plug_dom_sf"/>
</dbReference>
<dbReference type="SUPFAM" id="SSF49464">
    <property type="entry name" value="Carboxypeptidase regulatory domain-like"/>
    <property type="match status" value="1"/>
</dbReference>
<keyword evidence="16" id="KW-1185">Reference proteome</keyword>
<proteinExistence type="inferred from homology"/>
<dbReference type="NCBIfam" id="TIGR04056">
    <property type="entry name" value="OMP_RagA_SusC"/>
    <property type="match status" value="1"/>
</dbReference>
<dbReference type="InterPro" id="IPR000531">
    <property type="entry name" value="Beta-barrel_TonB"/>
</dbReference>
<evidence type="ECO:0000256" key="2">
    <source>
        <dbReference type="ARBA" id="ARBA00022448"/>
    </source>
</evidence>